<dbReference type="Gene3D" id="2.60.40.10">
    <property type="entry name" value="Immunoglobulins"/>
    <property type="match status" value="1"/>
</dbReference>
<dbReference type="PIRSF" id="PIRSF010631">
    <property type="entry name" value="A-rhamnsds"/>
    <property type="match status" value="1"/>
</dbReference>
<dbReference type="SUPFAM" id="SSF49785">
    <property type="entry name" value="Galactose-binding domain-like"/>
    <property type="match status" value="1"/>
</dbReference>
<comment type="catalytic activity">
    <reaction evidence="1">
        <text>Hydrolysis of terminal non-reducing alpha-L-rhamnose residues in alpha-L-rhamnosides.</text>
        <dbReference type="EC" id="3.2.1.40"/>
    </reaction>
</comment>
<dbReference type="InterPro" id="IPR006311">
    <property type="entry name" value="TAT_signal"/>
</dbReference>
<dbReference type="PANTHER" id="PTHR33307">
    <property type="entry name" value="ALPHA-RHAMNOSIDASE (EUROFUNG)"/>
    <property type="match status" value="1"/>
</dbReference>
<dbReference type="InterPro" id="IPR008902">
    <property type="entry name" value="Rhamnosid_concanavalin"/>
</dbReference>
<proteinExistence type="predicted"/>
<dbReference type="InterPro" id="IPR016007">
    <property type="entry name" value="Alpha_rhamnosid"/>
</dbReference>
<evidence type="ECO:0000313" key="8">
    <source>
        <dbReference type="EMBL" id="NNG36489.1"/>
    </source>
</evidence>
<dbReference type="Pfam" id="PF17390">
    <property type="entry name" value="Bac_rhamnosid_C"/>
    <property type="match status" value="1"/>
</dbReference>
<evidence type="ECO:0000259" key="4">
    <source>
        <dbReference type="Pfam" id="PF05592"/>
    </source>
</evidence>
<dbReference type="Pfam" id="PF25788">
    <property type="entry name" value="Ig_Rha78A_N"/>
    <property type="match status" value="1"/>
</dbReference>
<dbReference type="InterPro" id="IPR012341">
    <property type="entry name" value="6hp_glycosidase-like_sf"/>
</dbReference>
<dbReference type="EC" id="3.2.1.40" evidence="2"/>
<dbReference type="EMBL" id="JABEND010000006">
    <property type="protein sequence ID" value="NNG36489.1"/>
    <property type="molecule type" value="Genomic_DNA"/>
</dbReference>
<dbReference type="Pfam" id="PF05592">
    <property type="entry name" value="Bac_rhamnosid"/>
    <property type="match status" value="1"/>
</dbReference>
<dbReference type="Gene3D" id="1.50.10.10">
    <property type="match status" value="1"/>
</dbReference>
<dbReference type="RefSeq" id="WP_171200168.1">
    <property type="nucleotide sequence ID" value="NZ_JABEND010000006.1"/>
</dbReference>
<organism evidence="8 9">
    <name type="scientific">Nakamurella aerolata</name>
    <dbReference type="NCBI Taxonomy" id="1656892"/>
    <lineage>
        <taxon>Bacteria</taxon>
        <taxon>Bacillati</taxon>
        <taxon>Actinomycetota</taxon>
        <taxon>Actinomycetes</taxon>
        <taxon>Nakamurellales</taxon>
        <taxon>Nakamurellaceae</taxon>
        <taxon>Nakamurella</taxon>
    </lineage>
</organism>
<evidence type="ECO:0000313" key="9">
    <source>
        <dbReference type="Proteomes" id="UP000562984"/>
    </source>
</evidence>
<evidence type="ECO:0000259" key="6">
    <source>
        <dbReference type="Pfam" id="PF17389"/>
    </source>
</evidence>
<reference evidence="8 9" key="1">
    <citation type="submission" date="2020-05" db="EMBL/GenBank/DDBJ databases">
        <title>Nakamurella sp. DB0629 isolated from air conditioner.</title>
        <authorList>
            <person name="Kim D.H."/>
            <person name="Kim D.-U."/>
        </authorList>
    </citation>
    <scope>NUCLEOTIDE SEQUENCE [LARGE SCALE GENOMIC DNA]</scope>
    <source>
        <strain evidence="8 9">DB0629</strain>
    </source>
</reference>
<dbReference type="GO" id="GO:0005975">
    <property type="term" value="P:carbohydrate metabolic process"/>
    <property type="evidence" value="ECO:0007669"/>
    <property type="project" value="InterPro"/>
</dbReference>
<sequence>MATMPTPSDQPGRSGLNRRTVIRGGSLAVGMAGAAALSSALPGQASAGSAPAGTALAAPAASGAAPVVQGTSVNYAPQLLGTDTRRPLLHWWLRQLGTEPDGYQVQVASAAALLLRGNADVWDSGLVSGDALDVRYGGPELLPRKRYHWRVRARANGRVGPWSSASWFETGLLDDGWAGAQWIGNQPPTTDDRTLDGANWIWTPGSTANGGPSGTYQLRGALAVPAGTTVSSAYLVLTADDYYTAYLDGGRILSSPNVTDGWRTAETVDVTEQARAAVGGSLTVAAEVTNGTGASINPGGLLGKLVIRTADGELQLLTDGTWRITQNAPTGWQQPGFDDAGWAAAQPLAPYGQGPWGSSVRIELPAKPAPLLRKNFTTSAGKQVSAARLYLAAGGYAVCWINGKRVGDHVLDPGFTAYNQTVQYVVHDVTALISAGTNSIGAEVGRGFFGLVTPPNAWNWDRAVWHGEPRLLARLVIEYRDGSSTSVVTDPTWRISDGPVVFESMYAGETFDARLQPKGWRDKAFDDADWSNATALDPPAGALVAQECQPIRVIQTVPAQAIRSPKPGVWVVDFGRTVAGWTRLRMTLPRGTEVSVVHGETLASDGTVVARNGNAAGRCQQSSFIAAGTGDVEEWEPQFTYYGFRYAQLTGLPAGQAPTAQNIALRVVYSAVDDAGRFSADDELYQRLEAMMRRTIHNNLHALPTDTPMYEKNGWTGDAQVGAPTMAQQLAMPRLFTKWLADLADSQVDSGQLPVIVPSGGWGYRELAPAPEWTTVYPFLLREMHRWYGDTALLQQHLPVVTRYLDWELGRLQNGLAVTALGDYLSPGTGGNPPEDTRLTATAYLNRALRYTAESAEIAGLDGADALAARYRAAAEALRTRLNEEFLDRAAGHYRTSKDPGYRQTNNVIPLAFDLAPDEFITPVFESLVADITARGNHLNTGCLGTSELLPVLTRFGRADLAAAVARQRSYPSWGYWVDNGADTMWEFWQLPGRSRDHYFQGTVVQWLLQNVAGLRPLDDGWRRFRVRPDARVGLSNAEHALTTVRGEVAASWRQQGARLTLRVTVPLGCTAEVHVPAAALADVQATSELPATHSAPVLRGGFVVSTVSGGRWTFTSTSAA</sequence>
<feature type="domain" description="Alpha-L-rhamnosidase concanavalin-like" evidence="4">
    <location>
        <begin position="566"/>
        <end position="668"/>
    </location>
</feature>
<evidence type="ECO:0000256" key="2">
    <source>
        <dbReference type="ARBA" id="ARBA00012652"/>
    </source>
</evidence>
<feature type="domain" description="Alpha-L-rhamnosidase six-hairpin glycosidase" evidence="6">
    <location>
        <begin position="674"/>
        <end position="1012"/>
    </location>
</feature>
<feature type="domain" description="Bacterial alpha-L-rhamnosidase N-terminal" evidence="5">
    <location>
        <begin position="382"/>
        <end position="554"/>
    </location>
</feature>
<dbReference type="InterPro" id="IPR035398">
    <property type="entry name" value="Bac_rhamnosid_C"/>
</dbReference>
<gene>
    <name evidence="8" type="ORF">HKD39_12370</name>
</gene>
<feature type="domain" description="Alpha-L-rhamnosidase C-terminal" evidence="7">
    <location>
        <begin position="1014"/>
        <end position="1086"/>
    </location>
</feature>
<dbReference type="InterPro" id="IPR013737">
    <property type="entry name" value="Bac_rhamnosid_N"/>
</dbReference>
<dbReference type="Pfam" id="PF08531">
    <property type="entry name" value="Bac_rhamnosid_N"/>
    <property type="match status" value="1"/>
</dbReference>
<name>A0A849A7G6_9ACTN</name>
<keyword evidence="3 8" id="KW-0378">Hydrolase</keyword>
<evidence type="ECO:0000256" key="3">
    <source>
        <dbReference type="ARBA" id="ARBA00022801"/>
    </source>
</evidence>
<evidence type="ECO:0000259" key="5">
    <source>
        <dbReference type="Pfam" id="PF08531"/>
    </source>
</evidence>
<accession>A0A849A7G6</accession>
<evidence type="ECO:0000256" key="1">
    <source>
        <dbReference type="ARBA" id="ARBA00001445"/>
    </source>
</evidence>
<comment type="caution">
    <text evidence="8">The sequence shown here is derived from an EMBL/GenBank/DDBJ whole genome shotgun (WGS) entry which is preliminary data.</text>
</comment>
<dbReference type="SUPFAM" id="SSF48208">
    <property type="entry name" value="Six-hairpin glycosidases"/>
    <property type="match status" value="1"/>
</dbReference>
<dbReference type="InterPro" id="IPR013783">
    <property type="entry name" value="Ig-like_fold"/>
</dbReference>
<dbReference type="InterPro" id="IPR008979">
    <property type="entry name" value="Galactose-bd-like_sf"/>
</dbReference>
<dbReference type="Proteomes" id="UP000562984">
    <property type="component" value="Unassembled WGS sequence"/>
</dbReference>
<dbReference type="Gene3D" id="2.60.120.260">
    <property type="entry name" value="Galactose-binding domain-like"/>
    <property type="match status" value="3"/>
</dbReference>
<dbReference type="InterPro" id="IPR035396">
    <property type="entry name" value="Bac_rhamnosid6H"/>
</dbReference>
<dbReference type="InterPro" id="IPR008928">
    <property type="entry name" value="6-hairpin_glycosidase_sf"/>
</dbReference>
<dbReference type="PANTHER" id="PTHR33307:SF6">
    <property type="entry name" value="ALPHA-RHAMNOSIDASE (EUROFUNG)-RELATED"/>
    <property type="match status" value="1"/>
</dbReference>
<protein>
    <recommendedName>
        <fullName evidence="2">alpha-L-rhamnosidase</fullName>
        <ecNumber evidence="2">3.2.1.40</ecNumber>
    </recommendedName>
</protein>
<evidence type="ECO:0000259" key="7">
    <source>
        <dbReference type="Pfam" id="PF17390"/>
    </source>
</evidence>
<dbReference type="Pfam" id="PF17389">
    <property type="entry name" value="Bac_rhamnosid6H"/>
    <property type="match status" value="1"/>
</dbReference>
<keyword evidence="9" id="KW-1185">Reference proteome</keyword>
<dbReference type="AlphaFoldDB" id="A0A849A7G6"/>
<dbReference type="GO" id="GO:0030596">
    <property type="term" value="F:alpha-L-rhamnosidase activity"/>
    <property type="evidence" value="ECO:0007669"/>
    <property type="project" value="UniProtKB-EC"/>
</dbReference>
<dbReference type="PROSITE" id="PS51318">
    <property type="entry name" value="TAT"/>
    <property type="match status" value="1"/>
</dbReference>
<dbReference type="Gene3D" id="2.60.420.10">
    <property type="entry name" value="Maltose phosphorylase, domain 3"/>
    <property type="match status" value="1"/>
</dbReference>